<dbReference type="PRINTS" id="PR00179">
    <property type="entry name" value="LIPOCALIN"/>
</dbReference>
<dbReference type="AlphaFoldDB" id="A0A2Y9NWN4"/>
<evidence type="ECO:0000259" key="10">
    <source>
        <dbReference type="Pfam" id="PF00061"/>
    </source>
</evidence>
<dbReference type="RefSeq" id="XP_022433973.1">
    <property type="nucleotide sequence ID" value="XM_022578265.2"/>
</dbReference>
<dbReference type="Gene3D" id="2.40.128.20">
    <property type="match status" value="1"/>
</dbReference>
<dbReference type="KEGG" id="dle:111177065"/>
<dbReference type="InParanoid" id="A0A2Y9NWN4"/>
<evidence type="ECO:0000256" key="5">
    <source>
        <dbReference type="ARBA" id="ARBA00022743"/>
    </source>
</evidence>
<sequence>MMCLLLALGLALTCGTQAVNVIRTMEDLDIQRVAGTWHSVAMAASDISLLDTKSAPLRVNVEELRPTPQGDLEIFLQKREKDGCVKEKIIAEKTEIPAVFKLNSLNENKIFVLDSDYTNYLLFCMENTADPEHSLTCQCLARTLPVDNGVMEKFDRAIKPLPMHIRLSFSPTQLEEQCRV</sequence>
<accession>A0A2Y9NWN4</accession>
<dbReference type="GO" id="GO:0005576">
    <property type="term" value="C:extracellular region"/>
    <property type="evidence" value="ECO:0007669"/>
    <property type="project" value="UniProtKB-SubCell"/>
</dbReference>
<evidence type="ECO:0000256" key="8">
    <source>
        <dbReference type="RuleBase" id="RU003695"/>
    </source>
</evidence>
<comment type="subcellular location">
    <subcellularLocation>
        <location evidence="1">Secreted</location>
    </subcellularLocation>
</comment>
<feature type="domain" description="Lipocalin/cytosolic fatty-acid binding" evidence="10">
    <location>
        <begin position="34"/>
        <end position="164"/>
    </location>
</feature>
<dbReference type="InterPro" id="IPR022272">
    <property type="entry name" value="Lipocalin_CS"/>
</dbReference>
<name>A0A2Y9NWN4_DELLE</name>
<keyword evidence="5" id="KW-0494">Milk protein</keyword>
<keyword evidence="7" id="KW-1015">Disulfide bond</keyword>
<dbReference type="PANTHER" id="PTHR11430">
    <property type="entry name" value="LIPOCALIN"/>
    <property type="match status" value="1"/>
</dbReference>
<gene>
    <name evidence="12" type="primary">LOC111177065</name>
</gene>
<feature type="signal peptide" evidence="9">
    <location>
        <begin position="1"/>
        <end position="18"/>
    </location>
</feature>
<reference evidence="12" key="1">
    <citation type="submission" date="2025-08" db="UniProtKB">
        <authorList>
            <consortium name="RefSeq"/>
        </authorList>
    </citation>
    <scope>IDENTIFICATION</scope>
    <source>
        <tissue evidence="12">Blood</tissue>
    </source>
</reference>
<dbReference type="SUPFAM" id="SSF50814">
    <property type="entry name" value="Lipocalins"/>
    <property type="match status" value="1"/>
</dbReference>
<dbReference type="CDD" id="cd19416">
    <property type="entry name" value="lipocalin_beta-LG-like"/>
    <property type="match status" value="1"/>
</dbReference>
<comment type="similarity">
    <text evidence="2 8">Belongs to the calycin superfamily. Lipocalin family.</text>
</comment>
<dbReference type="PROSITE" id="PS00213">
    <property type="entry name" value="LIPOCALIN"/>
    <property type="match status" value="1"/>
</dbReference>
<evidence type="ECO:0000256" key="4">
    <source>
        <dbReference type="ARBA" id="ARBA00022525"/>
    </source>
</evidence>
<keyword evidence="11" id="KW-1185">Reference proteome</keyword>
<protein>
    <submittedName>
        <fullName evidence="12">Beta-lactoglobulin</fullName>
    </submittedName>
</protein>
<evidence type="ECO:0000256" key="1">
    <source>
        <dbReference type="ARBA" id="ARBA00004613"/>
    </source>
</evidence>
<keyword evidence="3" id="KW-0813">Transport</keyword>
<dbReference type="InterPro" id="IPR002345">
    <property type="entry name" value="Lipocalin"/>
</dbReference>
<evidence type="ECO:0000313" key="12">
    <source>
        <dbReference type="RefSeq" id="XP_022433973.1"/>
    </source>
</evidence>
<dbReference type="PRINTS" id="PR01172">
    <property type="entry name" value="BLCTOGLOBULN"/>
</dbReference>
<dbReference type="STRING" id="9749.A0A2Y9NWN4"/>
<proteinExistence type="inferred from homology"/>
<organism evidence="11 12">
    <name type="scientific">Delphinapterus leucas</name>
    <name type="common">Beluga whale</name>
    <dbReference type="NCBI Taxonomy" id="9749"/>
    <lineage>
        <taxon>Eukaryota</taxon>
        <taxon>Metazoa</taxon>
        <taxon>Chordata</taxon>
        <taxon>Craniata</taxon>
        <taxon>Vertebrata</taxon>
        <taxon>Euteleostomi</taxon>
        <taxon>Mammalia</taxon>
        <taxon>Eutheria</taxon>
        <taxon>Laurasiatheria</taxon>
        <taxon>Artiodactyla</taxon>
        <taxon>Whippomorpha</taxon>
        <taxon>Cetacea</taxon>
        <taxon>Odontoceti</taxon>
        <taxon>Monodontidae</taxon>
        <taxon>Delphinapterus</taxon>
    </lineage>
</organism>
<dbReference type="InterPro" id="IPR002447">
    <property type="entry name" value="Blactoglobulin"/>
</dbReference>
<keyword evidence="6" id="KW-0683">Retinol-binding</keyword>
<dbReference type="PANTHER" id="PTHR11430:SF117">
    <property type="entry name" value="GLYCODELIN"/>
    <property type="match status" value="1"/>
</dbReference>
<evidence type="ECO:0000256" key="2">
    <source>
        <dbReference type="ARBA" id="ARBA00006889"/>
    </source>
</evidence>
<evidence type="ECO:0000256" key="7">
    <source>
        <dbReference type="ARBA" id="ARBA00023157"/>
    </source>
</evidence>
<dbReference type="Pfam" id="PF00061">
    <property type="entry name" value="Lipocalin"/>
    <property type="match status" value="1"/>
</dbReference>
<dbReference type="GO" id="GO:0019841">
    <property type="term" value="F:retinol binding"/>
    <property type="evidence" value="ECO:0007669"/>
    <property type="project" value="UniProtKB-KW"/>
</dbReference>
<feature type="chain" id="PRO_5016036241" evidence="9">
    <location>
        <begin position="19"/>
        <end position="180"/>
    </location>
</feature>
<dbReference type="InterPro" id="IPR012674">
    <property type="entry name" value="Calycin"/>
</dbReference>
<dbReference type="Proteomes" id="UP000248483">
    <property type="component" value="Unplaced"/>
</dbReference>
<evidence type="ECO:0000256" key="9">
    <source>
        <dbReference type="SAM" id="SignalP"/>
    </source>
</evidence>
<evidence type="ECO:0000256" key="6">
    <source>
        <dbReference type="ARBA" id="ARBA00023072"/>
    </source>
</evidence>
<evidence type="ECO:0000313" key="11">
    <source>
        <dbReference type="Proteomes" id="UP000248483"/>
    </source>
</evidence>
<dbReference type="GeneID" id="111177065"/>
<evidence type="ECO:0000256" key="3">
    <source>
        <dbReference type="ARBA" id="ARBA00022448"/>
    </source>
</evidence>
<dbReference type="FunCoup" id="A0A2Y9NWN4">
    <property type="interactions" value="3"/>
</dbReference>
<dbReference type="InterPro" id="IPR000566">
    <property type="entry name" value="Lipocln_cytosolic_FA-bd_dom"/>
</dbReference>
<keyword evidence="9" id="KW-0732">Signal</keyword>
<dbReference type="SMR" id="A0A2Y9NWN4"/>
<keyword evidence="4" id="KW-0964">Secreted</keyword>